<organism evidence="7 8">
    <name type="scientific">Pedococcus cremeus</name>
    <dbReference type="NCBI Taxonomy" id="587636"/>
    <lineage>
        <taxon>Bacteria</taxon>
        <taxon>Bacillati</taxon>
        <taxon>Actinomycetota</taxon>
        <taxon>Actinomycetes</taxon>
        <taxon>Micrococcales</taxon>
        <taxon>Intrasporangiaceae</taxon>
        <taxon>Pedococcus</taxon>
    </lineage>
</organism>
<reference evidence="8" key="1">
    <citation type="submission" date="2016-10" db="EMBL/GenBank/DDBJ databases">
        <authorList>
            <person name="Varghese N."/>
            <person name="Submissions S."/>
        </authorList>
    </citation>
    <scope>NUCLEOTIDE SEQUENCE [LARGE SCALE GENOMIC DNA]</scope>
    <source>
        <strain evidence="8">CGMCC 1.6963</strain>
    </source>
</reference>
<dbReference type="EMBL" id="FOHB01000001">
    <property type="protein sequence ID" value="SER67245.1"/>
    <property type="molecule type" value="Genomic_DNA"/>
</dbReference>
<comment type="subcellular location">
    <subcellularLocation>
        <location evidence="1">Membrane</location>
        <topology evidence="1">Multi-pass membrane protein</topology>
    </subcellularLocation>
</comment>
<feature type="transmembrane region" description="Helical" evidence="6">
    <location>
        <begin position="88"/>
        <end position="108"/>
    </location>
</feature>
<evidence type="ECO:0000256" key="3">
    <source>
        <dbReference type="ARBA" id="ARBA00022692"/>
    </source>
</evidence>
<dbReference type="GO" id="GO:0005886">
    <property type="term" value="C:plasma membrane"/>
    <property type="evidence" value="ECO:0007669"/>
    <property type="project" value="TreeGrafter"/>
</dbReference>
<dbReference type="OrthoDB" id="3212530at2"/>
<keyword evidence="8" id="KW-1185">Reference proteome</keyword>
<keyword evidence="5 6" id="KW-0472">Membrane</keyword>
<protein>
    <submittedName>
        <fullName evidence="7">Putative ABC transport system permease protein</fullName>
    </submittedName>
</protein>
<evidence type="ECO:0000313" key="7">
    <source>
        <dbReference type="EMBL" id="SER67245.1"/>
    </source>
</evidence>
<evidence type="ECO:0000256" key="1">
    <source>
        <dbReference type="ARBA" id="ARBA00004141"/>
    </source>
</evidence>
<evidence type="ECO:0000256" key="4">
    <source>
        <dbReference type="ARBA" id="ARBA00022989"/>
    </source>
</evidence>
<proteinExistence type="inferred from homology"/>
<dbReference type="PANTHER" id="PTHR30028:SF0">
    <property type="entry name" value="PROTEIN ALUMINUM SENSITIVE 3"/>
    <property type="match status" value="1"/>
</dbReference>
<dbReference type="InterPro" id="IPR005226">
    <property type="entry name" value="UPF0014_fam"/>
</dbReference>
<dbReference type="RefSeq" id="WP_091755588.1">
    <property type="nucleotide sequence ID" value="NZ_FOHB01000001.1"/>
</dbReference>
<name>A0A1H9R405_9MICO</name>
<evidence type="ECO:0000313" key="8">
    <source>
        <dbReference type="Proteomes" id="UP000199019"/>
    </source>
</evidence>
<gene>
    <name evidence="7" type="ORF">SAMN05216199_0846</name>
</gene>
<comment type="similarity">
    <text evidence="2">Belongs to the UPF0014 family.</text>
</comment>
<evidence type="ECO:0000256" key="2">
    <source>
        <dbReference type="ARBA" id="ARBA00005268"/>
    </source>
</evidence>
<feature type="transmembrane region" description="Helical" evidence="6">
    <location>
        <begin position="114"/>
        <end position="137"/>
    </location>
</feature>
<evidence type="ECO:0000256" key="6">
    <source>
        <dbReference type="SAM" id="Phobius"/>
    </source>
</evidence>
<keyword evidence="4 6" id="KW-1133">Transmembrane helix</keyword>
<dbReference type="Pfam" id="PF03649">
    <property type="entry name" value="UPF0014"/>
    <property type="match status" value="1"/>
</dbReference>
<sequence length="252" mass="25817">MTINPGWPVAAALLLLMATTLTAHRVAGFGLGRSALVAGLRACLQLGVAAVVITSVIGSLPLSIALAVVMFAMAVLTTCRRVEASSSWPWAAAAMAGGVLPVLAVVLATGTVPFTGLAIIPIAGIVIGNAMTAHTLAGRRTFAALREEHAQYEACLSIGLLPAQGILEVIHRRTPEALLPGLDQVKTTGVVTLPGAFIGVMLGGGTPVQAATAQVLVLFGIMAAQTVTAGLAERLISQRRLLPQDLQRALVD</sequence>
<evidence type="ECO:0000256" key="5">
    <source>
        <dbReference type="ARBA" id="ARBA00023136"/>
    </source>
</evidence>
<accession>A0A1H9R405</accession>
<dbReference type="PANTHER" id="PTHR30028">
    <property type="entry name" value="UPF0014 INNER MEMBRANE PROTEIN YBBM-RELATED"/>
    <property type="match status" value="1"/>
</dbReference>
<dbReference type="AlphaFoldDB" id="A0A1H9R405"/>
<dbReference type="Proteomes" id="UP000199019">
    <property type="component" value="Unassembled WGS sequence"/>
</dbReference>
<keyword evidence="3 6" id="KW-0812">Transmembrane</keyword>
<feature type="transmembrane region" description="Helical" evidence="6">
    <location>
        <begin position="49"/>
        <end position="76"/>
    </location>
</feature>